<protein>
    <submittedName>
        <fullName evidence="2">IS200/IS605 family transposase</fullName>
    </submittedName>
</protein>
<dbReference type="RefSeq" id="WP_226750378.1">
    <property type="nucleotide sequence ID" value="NZ_JAEINI020000002.1"/>
</dbReference>
<dbReference type="InterPro" id="IPR036515">
    <property type="entry name" value="Transposase_17_sf"/>
</dbReference>
<dbReference type="SMART" id="SM01321">
    <property type="entry name" value="Y1_Tnp"/>
    <property type="match status" value="1"/>
</dbReference>
<dbReference type="EMBL" id="JAEINI020000002">
    <property type="protein sequence ID" value="MCB5226044.1"/>
    <property type="molecule type" value="Genomic_DNA"/>
</dbReference>
<keyword evidence="3" id="KW-1185">Reference proteome</keyword>
<dbReference type="PANTHER" id="PTHR33360">
    <property type="entry name" value="TRANSPOSASE FOR INSERTION SEQUENCE ELEMENT IS200"/>
    <property type="match status" value="1"/>
</dbReference>
<dbReference type="InterPro" id="IPR002686">
    <property type="entry name" value="Transposase_17"/>
</dbReference>
<dbReference type="Proteomes" id="UP000633814">
    <property type="component" value="Unassembled WGS sequence"/>
</dbReference>
<proteinExistence type="predicted"/>
<dbReference type="Gene3D" id="3.30.70.1290">
    <property type="entry name" value="Transposase IS200-like"/>
    <property type="match status" value="1"/>
</dbReference>
<comment type="caution">
    <text evidence="2">The sequence shown here is derived from an EMBL/GenBank/DDBJ whole genome shotgun (WGS) entry which is preliminary data.</text>
</comment>
<dbReference type="SUPFAM" id="SSF143422">
    <property type="entry name" value="Transposase IS200-like"/>
    <property type="match status" value="1"/>
</dbReference>
<gene>
    <name evidence="2" type="primary">tnpA</name>
    <name evidence="2" type="ORF">JAO78_004375</name>
</gene>
<evidence type="ECO:0000313" key="2">
    <source>
        <dbReference type="EMBL" id="MCB5226044.1"/>
    </source>
</evidence>
<accession>A0ABS8C145</accession>
<feature type="domain" description="Transposase IS200-like" evidence="1">
    <location>
        <begin position="10"/>
        <end position="130"/>
    </location>
</feature>
<evidence type="ECO:0000259" key="1">
    <source>
        <dbReference type="SMART" id="SM01321"/>
    </source>
</evidence>
<evidence type="ECO:0000313" key="3">
    <source>
        <dbReference type="Proteomes" id="UP000633814"/>
    </source>
</evidence>
<sequence length="134" mass="15613">MPWLTTRASKSKQLIHLVFVSKYRRPALTGTMLKHCEAIFKEQCKKQNVFLHEFNGDSDHVHILVQIPPTISLSLLVKLLKGNASLQLRKQFWPEIKRYLWSKHFWSPSYCAVSFGGASIDTIRKYIENQDRPT</sequence>
<organism evidence="2 3">
    <name type="scientific">Alishewanella maricola</name>
    <dbReference type="NCBI Taxonomy" id="2795740"/>
    <lineage>
        <taxon>Bacteria</taxon>
        <taxon>Pseudomonadati</taxon>
        <taxon>Pseudomonadota</taxon>
        <taxon>Gammaproteobacteria</taxon>
        <taxon>Alteromonadales</taxon>
        <taxon>Alteromonadaceae</taxon>
        <taxon>Alishewanella</taxon>
    </lineage>
</organism>
<name>A0ABS8C145_9ALTE</name>
<reference evidence="2 3" key="1">
    <citation type="submission" date="2021-10" db="EMBL/GenBank/DDBJ databases">
        <title>Alishewanella koreense sp. nov. isolated from seawater of southwestern coast in South Korea and the proposal for the reclassification of Rheinheimera perlucida and Rheinheimera tuosuensis as Arsukibacterium perlucida and Arsukibacterium tuosuensis.</title>
        <authorList>
            <person name="Kim K.H."/>
            <person name="Ruan W."/>
            <person name="Kim K.R."/>
            <person name="Baek J.H."/>
            <person name="Jeon C.O."/>
        </authorList>
    </citation>
    <scope>NUCLEOTIDE SEQUENCE [LARGE SCALE GENOMIC DNA]</scope>
    <source>
        <strain evidence="2 3">16-MA</strain>
    </source>
</reference>
<dbReference type="PANTHER" id="PTHR33360:SF2">
    <property type="entry name" value="TRANSPOSASE FOR INSERTION SEQUENCE ELEMENT IS200"/>
    <property type="match status" value="1"/>
</dbReference>
<dbReference type="Pfam" id="PF01797">
    <property type="entry name" value="Y1_Tnp"/>
    <property type="match status" value="1"/>
</dbReference>
<dbReference type="NCBIfam" id="NF033573">
    <property type="entry name" value="transpos_IS200"/>
    <property type="match status" value="1"/>
</dbReference>